<dbReference type="AlphaFoldDB" id="A0A7J0GDG4"/>
<feature type="region of interest" description="Disordered" evidence="1">
    <location>
        <begin position="318"/>
        <end position="348"/>
    </location>
</feature>
<comment type="caution">
    <text evidence="2">The sequence shown here is derived from an EMBL/GenBank/DDBJ whole genome shotgun (WGS) entry which is preliminary data.</text>
</comment>
<dbReference type="EMBL" id="BJWL01000020">
    <property type="protein sequence ID" value="GFZ08847.1"/>
    <property type="molecule type" value="Genomic_DNA"/>
</dbReference>
<name>A0A7J0GDG4_9ERIC</name>
<dbReference type="PANTHER" id="PTHR35986:SF1">
    <property type="entry name" value="OS10G0430800 PROTEIN"/>
    <property type="match status" value="1"/>
</dbReference>
<feature type="compositionally biased region" description="Acidic residues" evidence="1">
    <location>
        <begin position="9"/>
        <end position="19"/>
    </location>
</feature>
<accession>A0A7J0GDG4</accession>
<evidence type="ECO:0000313" key="3">
    <source>
        <dbReference type="Proteomes" id="UP000585474"/>
    </source>
</evidence>
<dbReference type="Proteomes" id="UP000585474">
    <property type="component" value="Unassembled WGS sequence"/>
</dbReference>
<evidence type="ECO:0000256" key="1">
    <source>
        <dbReference type="SAM" id="MobiDB-lite"/>
    </source>
</evidence>
<feature type="compositionally biased region" description="Basic and acidic residues" evidence="1">
    <location>
        <begin position="422"/>
        <end position="431"/>
    </location>
</feature>
<evidence type="ECO:0000313" key="2">
    <source>
        <dbReference type="EMBL" id="GFZ08847.1"/>
    </source>
</evidence>
<feature type="compositionally biased region" description="Basic and acidic residues" evidence="1">
    <location>
        <begin position="321"/>
        <end position="344"/>
    </location>
</feature>
<proteinExistence type="predicted"/>
<sequence length="470" mass="53598">MRSWVVDQVEGDVPEEDISEQNFNEEPYVETSERDYSGGTNERVPESHKKRSKEETREDVSRRRSQRRDKKNCLKNKAQDQSSEAATTAMMVVDESDVLLATSADEESDWIFDSGNAYHLCRDGKDPKWYRSARRCFGIRAEVWLDMRRCSQCRMSMEKLRGRETESMYSDREERWIHDDLQSDVLCSAPRLGGAGHLSEKVQALRFRSAFTSVEVELPIEEGQRISDAVLHILRGAGPEVGLGECTDSRERSADGENCGAVRRENRQMLRRYGDDLTIIQRVSKHFFSEVILDDSSPDQPKLRWRYRNYYGDNVGYSQSHESDAYGDKTDSENTRMQNTEEPKNPVVDPLINPLDYILGIPGSSNRFIMNNTAAAPPKGTATATRDLTAGTECATMMFLQIFSLRIQAMWDFTHTLPQAKRGDVRQERGPRGVGLHSWRERELNGPRGEGLSEPSSDTMLEEPMCLTQP</sequence>
<organism evidence="2 3">
    <name type="scientific">Actinidia rufa</name>
    <dbReference type="NCBI Taxonomy" id="165716"/>
    <lineage>
        <taxon>Eukaryota</taxon>
        <taxon>Viridiplantae</taxon>
        <taxon>Streptophyta</taxon>
        <taxon>Embryophyta</taxon>
        <taxon>Tracheophyta</taxon>
        <taxon>Spermatophyta</taxon>
        <taxon>Magnoliopsida</taxon>
        <taxon>eudicotyledons</taxon>
        <taxon>Gunneridae</taxon>
        <taxon>Pentapetalae</taxon>
        <taxon>asterids</taxon>
        <taxon>Ericales</taxon>
        <taxon>Actinidiaceae</taxon>
        <taxon>Actinidia</taxon>
    </lineage>
</organism>
<protein>
    <submittedName>
        <fullName evidence="2">Uncharacterized protein</fullName>
    </submittedName>
</protein>
<feature type="region of interest" description="Disordered" evidence="1">
    <location>
        <begin position="422"/>
        <end position="470"/>
    </location>
</feature>
<reference evidence="2 3" key="1">
    <citation type="submission" date="2019-07" db="EMBL/GenBank/DDBJ databases">
        <title>De Novo Assembly of kiwifruit Actinidia rufa.</title>
        <authorList>
            <person name="Sugita-Konishi S."/>
            <person name="Sato K."/>
            <person name="Mori E."/>
            <person name="Abe Y."/>
            <person name="Kisaki G."/>
            <person name="Hamano K."/>
            <person name="Suezawa K."/>
            <person name="Otani M."/>
            <person name="Fukuda T."/>
            <person name="Manabe T."/>
            <person name="Gomi K."/>
            <person name="Tabuchi M."/>
            <person name="Akimitsu K."/>
            <person name="Kataoka I."/>
        </authorList>
    </citation>
    <scope>NUCLEOTIDE SEQUENCE [LARGE SCALE GENOMIC DNA]</scope>
    <source>
        <strain evidence="3">cv. Fuchu</strain>
    </source>
</reference>
<feature type="compositionally biased region" description="Basic and acidic residues" evidence="1">
    <location>
        <begin position="43"/>
        <end position="62"/>
    </location>
</feature>
<dbReference type="PANTHER" id="PTHR35986">
    <property type="entry name" value="EXPRESSED PROTEIN"/>
    <property type="match status" value="1"/>
</dbReference>
<feature type="compositionally biased region" description="Basic residues" evidence="1">
    <location>
        <begin position="63"/>
        <end position="74"/>
    </location>
</feature>
<gene>
    <name evidence="2" type="ORF">Acr_20g0006550</name>
</gene>
<feature type="region of interest" description="Disordered" evidence="1">
    <location>
        <begin position="1"/>
        <end position="85"/>
    </location>
</feature>
<keyword evidence="3" id="KW-1185">Reference proteome</keyword>
<dbReference type="OrthoDB" id="1899410at2759"/>